<dbReference type="Pfam" id="PF01841">
    <property type="entry name" value="Transglut_core"/>
    <property type="match status" value="1"/>
</dbReference>
<dbReference type="RefSeq" id="WP_188996578.1">
    <property type="nucleotide sequence ID" value="NZ_BMHP01000004.1"/>
</dbReference>
<reference evidence="2" key="2">
    <citation type="submission" date="2020-09" db="EMBL/GenBank/DDBJ databases">
        <authorList>
            <person name="Sun Q."/>
            <person name="Zhou Y."/>
        </authorList>
    </citation>
    <scope>NUCLEOTIDE SEQUENCE</scope>
    <source>
        <strain evidence="2">CGMCC 1.15178</strain>
    </source>
</reference>
<dbReference type="EMBL" id="BMHP01000004">
    <property type="protein sequence ID" value="GGD87247.1"/>
    <property type="molecule type" value="Genomic_DNA"/>
</dbReference>
<dbReference type="PANTHER" id="PTHR46333">
    <property type="entry name" value="CYTOKINESIS PROTEIN 3"/>
    <property type="match status" value="1"/>
</dbReference>
<dbReference type="Proteomes" id="UP000612456">
    <property type="component" value="Unassembled WGS sequence"/>
</dbReference>
<name>A0A916ZBV1_9BACL</name>
<protein>
    <submittedName>
        <fullName evidence="2">Peptidase</fullName>
    </submittedName>
</protein>
<organism evidence="2 3">
    <name type="scientific">Paenibacillus nasutitermitis</name>
    <dbReference type="NCBI Taxonomy" id="1652958"/>
    <lineage>
        <taxon>Bacteria</taxon>
        <taxon>Bacillati</taxon>
        <taxon>Bacillota</taxon>
        <taxon>Bacilli</taxon>
        <taxon>Bacillales</taxon>
        <taxon>Paenibacillaceae</taxon>
        <taxon>Paenibacillus</taxon>
    </lineage>
</organism>
<reference evidence="2" key="1">
    <citation type="journal article" date="2014" name="Int. J. Syst. Evol. Microbiol.">
        <title>Complete genome sequence of Corynebacterium casei LMG S-19264T (=DSM 44701T), isolated from a smear-ripened cheese.</title>
        <authorList>
            <consortium name="US DOE Joint Genome Institute (JGI-PGF)"/>
            <person name="Walter F."/>
            <person name="Albersmeier A."/>
            <person name="Kalinowski J."/>
            <person name="Ruckert C."/>
        </authorList>
    </citation>
    <scope>NUCLEOTIDE SEQUENCE</scope>
    <source>
        <strain evidence="2">CGMCC 1.15178</strain>
    </source>
</reference>
<evidence type="ECO:0000259" key="1">
    <source>
        <dbReference type="SMART" id="SM00460"/>
    </source>
</evidence>
<gene>
    <name evidence="2" type="ORF">GCM10010911_52100</name>
</gene>
<comment type="caution">
    <text evidence="2">The sequence shown here is derived from an EMBL/GenBank/DDBJ whole genome shotgun (WGS) entry which is preliminary data.</text>
</comment>
<feature type="domain" description="Transglutaminase-like" evidence="1">
    <location>
        <begin position="170"/>
        <end position="226"/>
    </location>
</feature>
<keyword evidence="3" id="KW-1185">Reference proteome</keyword>
<dbReference type="GO" id="GO:0005737">
    <property type="term" value="C:cytoplasm"/>
    <property type="evidence" value="ECO:0007669"/>
    <property type="project" value="TreeGrafter"/>
</dbReference>
<dbReference type="AlphaFoldDB" id="A0A916ZBV1"/>
<proteinExistence type="predicted"/>
<evidence type="ECO:0000313" key="3">
    <source>
        <dbReference type="Proteomes" id="UP000612456"/>
    </source>
</evidence>
<dbReference type="SMART" id="SM00460">
    <property type="entry name" value="TGc"/>
    <property type="match status" value="1"/>
</dbReference>
<accession>A0A916ZBV1</accession>
<dbReference type="SUPFAM" id="SSF54001">
    <property type="entry name" value="Cysteine proteinases"/>
    <property type="match status" value="1"/>
</dbReference>
<dbReference type="Gene3D" id="3.10.620.30">
    <property type="match status" value="1"/>
</dbReference>
<evidence type="ECO:0000313" key="2">
    <source>
        <dbReference type="EMBL" id="GGD87247.1"/>
    </source>
</evidence>
<sequence>MIAFGNRRGSAFLSLLGLSLMLFIWRSDMVRAADATAAKPGDFQKKLEAALKNKPASCTIVYTGGTLAMNVLENMLKDIYKNDDYLHYSTREYRIATSTDGKRTTVKYTFTYWETQAQSKQVSSKVDEVLGKIITRGMNDYQKEKAVHDWIEINLAYDTSLKEHSAYAGLFDRKKTVCQGYALLAYKMLSRAGLENRIIEGTAGGRLHTWNLVKLEGKWYHLDTTWDDPVPDVAGKAAYDYFNLTDDQIRSTHTWKKSPSYSEATVPFDTTLMLKEKSDPGNAGFYQNLKKALGLHYLEAAHTAGDAVGLTRLIERAVKIRQPSFTIRYTAKSTLAADLKKAASGFSTLSAYSYQYSSFARSPSKTDVLVTITLTFRK</sequence>
<dbReference type="InterPro" id="IPR002931">
    <property type="entry name" value="Transglutaminase-like"/>
</dbReference>
<dbReference type="InterPro" id="IPR052557">
    <property type="entry name" value="CAP/Cytokinesis_protein"/>
</dbReference>
<dbReference type="PANTHER" id="PTHR46333:SF2">
    <property type="entry name" value="CYTOKINESIS PROTEIN 3"/>
    <property type="match status" value="1"/>
</dbReference>
<dbReference type="InterPro" id="IPR038765">
    <property type="entry name" value="Papain-like_cys_pep_sf"/>
</dbReference>